<comment type="caution">
    <text evidence="1">The sequence shown here is derived from an EMBL/GenBank/DDBJ whole genome shotgun (WGS) entry which is preliminary data.</text>
</comment>
<evidence type="ECO:0000313" key="2">
    <source>
        <dbReference type="Proteomes" id="UP001152795"/>
    </source>
</evidence>
<dbReference type="AlphaFoldDB" id="A0A6S7JQ93"/>
<gene>
    <name evidence="1" type="ORF">PACLA_8A080014</name>
</gene>
<sequence>MEQLPYEVVQEFKKGNFVGKWKEGAFNEVNADPSLEWLNGIGKRGGGIVGITKTSSALSRLTEPLQQQPNNEQGDTKVQFTDTMQKNNALTFGSLYQVAKGRKEKEKNTILQADRSKTLHSVLSLLTELVEK</sequence>
<name>A0A6S7JQ93_PARCT</name>
<protein>
    <submittedName>
        <fullName evidence="1">Uncharacterized protein</fullName>
    </submittedName>
</protein>
<accession>A0A6S7JQ93</accession>
<organism evidence="1 2">
    <name type="scientific">Paramuricea clavata</name>
    <name type="common">Red gorgonian</name>
    <name type="synonym">Violescent sea-whip</name>
    <dbReference type="NCBI Taxonomy" id="317549"/>
    <lineage>
        <taxon>Eukaryota</taxon>
        <taxon>Metazoa</taxon>
        <taxon>Cnidaria</taxon>
        <taxon>Anthozoa</taxon>
        <taxon>Octocorallia</taxon>
        <taxon>Malacalcyonacea</taxon>
        <taxon>Plexauridae</taxon>
        <taxon>Paramuricea</taxon>
    </lineage>
</organism>
<reference evidence="1" key="1">
    <citation type="submission" date="2020-04" db="EMBL/GenBank/DDBJ databases">
        <authorList>
            <person name="Alioto T."/>
            <person name="Alioto T."/>
            <person name="Gomez Garrido J."/>
        </authorList>
    </citation>
    <scope>NUCLEOTIDE SEQUENCE</scope>
    <source>
        <strain evidence="1">A484AB</strain>
    </source>
</reference>
<dbReference type="EMBL" id="CACRXK020010114">
    <property type="protein sequence ID" value="CAB4018662.1"/>
    <property type="molecule type" value="Genomic_DNA"/>
</dbReference>
<dbReference type="Proteomes" id="UP001152795">
    <property type="component" value="Unassembled WGS sequence"/>
</dbReference>
<evidence type="ECO:0000313" key="1">
    <source>
        <dbReference type="EMBL" id="CAB4018662.1"/>
    </source>
</evidence>
<proteinExistence type="predicted"/>
<keyword evidence="2" id="KW-1185">Reference proteome</keyword>